<feature type="region of interest" description="Disordered" evidence="21">
    <location>
        <begin position="1091"/>
        <end position="1117"/>
    </location>
</feature>
<dbReference type="GO" id="GO:0006974">
    <property type="term" value="P:DNA damage response"/>
    <property type="evidence" value="ECO:0007669"/>
    <property type="project" value="UniProtKB-KW"/>
</dbReference>
<evidence type="ECO:0000313" key="23">
    <source>
        <dbReference type="EMBL" id="KAL3281640.1"/>
    </source>
</evidence>
<evidence type="ECO:0000256" key="20">
    <source>
        <dbReference type="ARBA" id="ARBA00080722"/>
    </source>
</evidence>
<dbReference type="FunFam" id="2.60.40.340:FF:000002">
    <property type="entry name" value="Nuclear factor of activated T-cells 5, tonicity-responsive"/>
    <property type="match status" value="1"/>
</dbReference>
<feature type="compositionally biased region" description="Polar residues" evidence="21">
    <location>
        <begin position="1107"/>
        <end position="1116"/>
    </location>
</feature>
<evidence type="ECO:0000256" key="4">
    <source>
        <dbReference type="ARBA" id="ARBA00022454"/>
    </source>
</evidence>
<dbReference type="PROSITE" id="PS50254">
    <property type="entry name" value="REL_2"/>
    <property type="match status" value="1"/>
</dbReference>
<evidence type="ECO:0000256" key="2">
    <source>
        <dbReference type="ARBA" id="ARBA00004286"/>
    </source>
</evidence>
<keyword evidence="24" id="KW-1185">Reference proteome</keyword>
<sequence length="1180" mass="130427">MSEIDDANEQKIFRRVVSGRVVQQNAVLKSINITPIRVNRKRESLLDMNRKIRTDKMDKEIIDAITNILEEDCQAGNLKMTLSSIPQRQHREKRVSRPPSGKRVAAKDMPGRTRSTNINSLDPCDNSSDSGLGFDHHIDTRSSSGITDRLGWPNSAKKKPRMDVKIENGIDIKCYSFPETLQISKQNSTLIPNAPSGSVSLGCSSSQDKPEDVDSSRCMSLALKQSILNSISLTTQLIATSRISEACLTIVKQPEQQHRARYQTEGSRGAVKDRDGNGFPIVRLDGYHKPTILQVFVGTDVGKVSPHMFYQACKVSGKNSTPCVEKKIDGTCVIELQLDPSKDMSATCDCVGILKERNVDVEHRFPDQLVNRSKKKSTRCRMVFRAYITHENGRHETLQVCSQPIVCTQPPGIPEICKKSLTACPARGGLELFVLGKNFSKDTKVYFQQIDEESIVNWEQECVPDKEYLQQTHFVCVVPSYQKQNITEPVSVRLFVIASGKTSESHQFVFTPVNGVIPSASTEATSQQSPFFNKDIWPATSSMGEQDLNIMPPPETSMVPLTNRRLSLSATQSLEVQSPTVLSMKQEFIDENSQGSFIDSSEIHHERYRHISESSLDVHHGDSNISTINENSMDVIHHSNMSPPDVINHDSSNTSMTEKSMEIMSRPTNSINEKPIVNSSMCLLNENISCDTMMQCPAHINTINSSSMYKQIVASPPHQSEDLQDLKVMDLRLKMPMGAVAELVNTNPSSLAALQNFSVNTNTLSTQNALIVESFLTNIESKTTGTNSFIENLNFKSKMTSLTNDHSTSIQANDILSNSSSQLQSLGESININSHQNFNVVTHTSNNSIQVFGKHLQNRIIEDRNKPSAMLQSTLTTPFNTERLDAFLNSTADNLINNTTRSEPIEDSLISESSTISRGGQTNRVLSSQSSLMGSPILNAQIPSTLNDNTVKSNMSSDIILNAQISPSMMCQTTNILSQESILPSRNICQSEINNDSIATTVSSQRMLIEAASQNSDSELGTLNQPISSQLSLVDSENAVLLEAAVDLLQTQKKISELDSLSTETKEPIINKLYMSNLLVISNVSRESKNVSPSSGGVSNVQPPPTENFNASSSENDNSEFIIPLSVKEIQTASNTIPSNSNDKKIDNKVITPRFSSFTENELIDFINPSCFDQDKCNYT</sequence>
<dbReference type="SMART" id="SM00429">
    <property type="entry name" value="IPT"/>
    <property type="match status" value="1"/>
</dbReference>
<evidence type="ECO:0000256" key="13">
    <source>
        <dbReference type="ARBA" id="ARBA00023125"/>
    </source>
</evidence>
<keyword evidence="8" id="KW-0227">DNA damage</keyword>
<dbReference type="InterPro" id="IPR008967">
    <property type="entry name" value="p53-like_TF_DNA-bd_sf"/>
</dbReference>
<dbReference type="InterPro" id="IPR002909">
    <property type="entry name" value="IPT_dom"/>
</dbReference>
<evidence type="ECO:0000256" key="12">
    <source>
        <dbReference type="ARBA" id="ARBA00023015"/>
    </source>
</evidence>
<name>A0ABD2NSJ3_9CUCU</name>
<evidence type="ECO:0000256" key="11">
    <source>
        <dbReference type="ARBA" id="ARBA00022990"/>
    </source>
</evidence>
<keyword evidence="4" id="KW-0158">Chromosome</keyword>
<dbReference type="Proteomes" id="UP001516400">
    <property type="component" value="Unassembled WGS sequence"/>
</dbReference>
<dbReference type="InterPro" id="IPR037059">
    <property type="entry name" value="RHD_DNA_bind_dom_sf"/>
</dbReference>
<feature type="domain" description="RHD" evidence="22">
    <location>
        <begin position="253"/>
        <end position="412"/>
    </location>
</feature>
<evidence type="ECO:0000256" key="6">
    <source>
        <dbReference type="ARBA" id="ARBA00022499"/>
    </source>
</evidence>
<dbReference type="GO" id="GO:0045944">
    <property type="term" value="P:positive regulation of transcription by RNA polymerase II"/>
    <property type="evidence" value="ECO:0007669"/>
    <property type="project" value="UniProtKB-ARBA"/>
</dbReference>
<comment type="subunit">
    <text evidence="18">Homodimer when bound to DNA, completely encircles its DNA target. Interacts with CIDEC; this interaction is direct and retains NFAT5 in the cytoplasm. Does not bind with Fos and Jun transcription factors. Interacts with DDX5 and DDX17; this interaction leads to DDX5/DDX17 recruitment to LNC2 and S100A4 promoters and NFAT5-mediated DDX5/DDX17-enhanced transactivation.</text>
</comment>
<protein>
    <recommendedName>
        <fullName evidence="19">Nuclear factor of activated T-cells 5</fullName>
    </recommendedName>
    <alternativeName>
        <fullName evidence="20">T-cell transcription factor NFAT5</fullName>
    </alternativeName>
</protein>
<comment type="caution">
    <text evidence="23">The sequence shown here is derived from an EMBL/GenBank/DDBJ whole genome shotgun (WGS) entry which is preliminary data.</text>
</comment>
<evidence type="ECO:0000256" key="5">
    <source>
        <dbReference type="ARBA" id="ARBA00022490"/>
    </source>
</evidence>
<gene>
    <name evidence="23" type="ORF">HHI36_004846</name>
</gene>
<comment type="subcellular location">
    <subcellularLocation>
        <location evidence="2">Chromosome</location>
    </subcellularLocation>
    <subcellularLocation>
        <location evidence="3">Cytoplasm</location>
    </subcellularLocation>
    <subcellularLocation>
        <location evidence="1">Nucleus</location>
    </subcellularLocation>
</comment>
<dbReference type="Gene3D" id="2.60.40.340">
    <property type="entry name" value="Rel homology domain (RHD), DNA-binding domain"/>
    <property type="match status" value="1"/>
</dbReference>
<keyword evidence="12" id="KW-0805">Transcription regulation</keyword>
<evidence type="ECO:0000259" key="22">
    <source>
        <dbReference type="PROSITE" id="PS50254"/>
    </source>
</evidence>
<dbReference type="GO" id="GO:0048468">
    <property type="term" value="P:cell development"/>
    <property type="evidence" value="ECO:0007669"/>
    <property type="project" value="UniProtKB-ARBA"/>
</dbReference>
<keyword evidence="10" id="KW-0832">Ubl conjugation</keyword>
<evidence type="ECO:0000256" key="17">
    <source>
        <dbReference type="ARBA" id="ARBA00055141"/>
    </source>
</evidence>
<evidence type="ECO:0000256" key="14">
    <source>
        <dbReference type="ARBA" id="ARBA00023159"/>
    </source>
</evidence>
<dbReference type="InterPro" id="IPR008366">
    <property type="entry name" value="NFAT"/>
</dbReference>
<keyword evidence="14" id="KW-0010">Activator</keyword>
<dbReference type="InterPro" id="IPR014756">
    <property type="entry name" value="Ig_E-set"/>
</dbReference>
<keyword evidence="5" id="KW-0963">Cytoplasm</keyword>
<dbReference type="GO" id="GO:0010467">
    <property type="term" value="P:gene expression"/>
    <property type="evidence" value="ECO:0007669"/>
    <property type="project" value="UniProtKB-ARBA"/>
</dbReference>
<dbReference type="SUPFAM" id="SSF81296">
    <property type="entry name" value="E set domains"/>
    <property type="match status" value="1"/>
</dbReference>
<dbReference type="FunFam" id="2.60.40.10:FF:000174">
    <property type="entry name" value="Nuclear factor of activated T-cells 5, tonicity-responsive"/>
    <property type="match status" value="1"/>
</dbReference>
<evidence type="ECO:0000256" key="21">
    <source>
        <dbReference type="SAM" id="MobiDB-lite"/>
    </source>
</evidence>
<keyword evidence="6" id="KW-1017">Isopeptide bond</keyword>
<dbReference type="PANTHER" id="PTHR12533:SF7">
    <property type="entry name" value="NFAT NUCLEAR FACTOR, ISOFORM B"/>
    <property type="match status" value="1"/>
</dbReference>
<evidence type="ECO:0000256" key="16">
    <source>
        <dbReference type="ARBA" id="ARBA00023242"/>
    </source>
</evidence>
<comment type="function">
    <text evidence="17">Transcription factor involved, among others, in the transcriptional regulation of osmoprotective and inflammatory genes. Binds the DNA consensus sequence 5'-[ACT][AG]TGGAAA[CAT]A[TA][ATC][CA][ATG][GT][GAC][CG][CT]-3'. Mediates the transcriptional response to hypertonicity. Positively regulates the transcription of LCN2 and S100A4 genes; optimal transactivation of these genes requires the presence of DDX5/DDX17. Also involved in the DNA damage response by preventing formation of R-loops; R-loops are composed of a DNA:RNA hybrid and the associated non-template single-stranded DNA.</text>
</comment>
<dbReference type="InterPro" id="IPR013783">
    <property type="entry name" value="Ig-like_fold"/>
</dbReference>
<dbReference type="GO" id="GO:0048731">
    <property type="term" value="P:system development"/>
    <property type="evidence" value="ECO:0007669"/>
    <property type="project" value="UniProtKB-ARBA"/>
</dbReference>
<feature type="compositionally biased region" description="Low complexity" evidence="21">
    <location>
        <begin position="1091"/>
        <end position="1101"/>
    </location>
</feature>
<dbReference type="GO" id="GO:0005634">
    <property type="term" value="C:nucleus"/>
    <property type="evidence" value="ECO:0007669"/>
    <property type="project" value="UniProtKB-SubCell"/>
</dbReference>
<feature type="compositionally biased region" description="Polar residues" evidence="21">
    <location>
        <begin position="113"/>
        <end position="125"/>
    </location>
</feature>
<evidence type="ECO:0000256" key="15">
    <source>
        <dbReference type="ARBA" id="ARBA00023163"/>
    </source>
</evidence>
<organism evidence="23 24">
    <name type="scientific">Cryptolaemus montrouzieri</name>
    <dbReference type="NCBI Taxonomy" id="559131"/>
    <lineage>
        <taxon>Eukaryota</taxon>
        <taxon>Metazoa</taxon>
        <taxon>Ecdysozoa</taxon>
        <taxon>Arthropoda</taxon>
        <taxon>Hexapoda</taxon>
        <taxon>Insecta</taxon>
        <taxon>Pterygota</taxon>
        <taxon>Neoptera</taxon>
        <taxon>Endopterygota</taxon>
        <taxon>Coleoptera</taxon>
        <taxon>Polyphaga</taxon>
        <taxon>Cucujiformia</taxon>
        <taxon>Coccinelloidea</taxon>
        <taxon>Coccinellidae</taxon>
        <taxon>Scymninae</taxon>
        <taxon>Scymnini</taxon>
        <taxon>Cryptolaemus</taxon>
    </lineage>
</organism>
<dbReference type="Gene3D" id="2.60.40.10">
    <property type="entry name" value="Immunoglobulins"/>
    <property type="match status" value="1"/>
</dbReference>
<dbReference type="InterPro" id="IPR011539">
    <property type="entry name" value="RHD_DNA_bind_dom"/>
</dbReference>
<keyword evidence="16" id="KW-0539">Nucleus</keyword>
<evidence type="ECO:0000256" key="7">
    <source>
        <dbReference type="ARBA" id="ARBA00022553"/>
    </source>
</evidence>
<dbReference type="GO" id="GO:0003700">
    <property type="term" value="F:DNA-binding transcription factor activity"/>
    <property type="evidence" value="ECO:0007669"/>
    <property type="project" value="UniProtKB-ARBA"/>
</dbReference>
<evidence type="ECO:0000313" key="24">
    <source>
        <dbReference type="Proteomes" id="UP001516400"/>
    </source>
</evidence>
<reference evidence="23 24" key="1">
    <citation type="journal article" date="2021" name="BMC Biol.">
        <title>Horizontally acquired antibacterial genes associated with adaptive radiation of ladybird beetles.</title>
        <authorList>
            <person name="Li H.S."/>
            <person name="Tang X.F."/>
            <person name="Huang Y.H."/>
            <person name="Xu Z.Y."/>
            <person name="Chen M.L."/>
            <person name="Du X.Y."/>
            <person name="Qiu B.Y."/>
            <person name="Chen P.T."/>
            <person name="Zhang W."/>
            <person name="Slipinski A."/>
            <person name="Escalona H.E."/>
            <person name="Waterhouse R.M."/>
            <person name="Zwick A."/>
            <person name="Pang H."/>
        </authorList>
    </citation>
    <scope>NUCLEOTIDE SEQUENCE [LARGE SCALE GENOMIC DNA]</scope>
    <source>
        <strain evidence="23">SYSU2018</strain>
    </source>
</reference>
<feature type="region of interest" description="Disordered" evidence="21">
    <location>
        <begin position="86"/>
        <end position="125"/>
    </location>
</feature>
<dbReference type="InterPro" id="IPR032397">
    <property type="entry name" value="RHD_dimer"/>
</dbReference>
<keyword evidence="9" id="KW-0013">ADP-ribosylation</keyword>
<dbReference type="GO" id="GO:0000977">
    <property type="term" value="F:RNA polymerase II transcription regulatory region sequence-specific DNA binding"/>
    <property type="evidence" value="ECO:0007669"/>
    <property type="project" value="UniProtKB-ARBA"/>
</dbReference>
<evidence type="ECO:0000256" key="1">
    <source>
        <dbReference type="ARBA" id="ARBA00004123"/>
    </source>
</evidence>
<keyword evidence="7" id="KW-0597">Phosphoprotein</keyword>
<dbReference type="AlphaFoldDB" id="A0ABD2NSJ3"/>
<dbReference type="EMBL" id="JABFTP020000144">
    <property type="protein sequence ID" value="KAL3281640.1"/>
    <property type="molecule type" value="Genomic_DNA"/>
</dbReference>
<proteinExistence type="predicted"/>
<evidence type="ECO:0000256" key="3">
    <source>
        <dbReference type="ARBA" id="ARBA00004496"/>
    </source>
</evidence>
<dbReference type="Pfam" id="PF16179">
    <property type="entry name" value="RHD_dimer"/>
    <property type="match status" value="1"/>
</dbReference>
<keyword evidence="15" id="KW-0804">Transcription</keyword>
<dbReference type="GO" id="GO:0005737">
    <property type="term" value="C:cytoplasm"/>
    <property type="evidence" value="ECO:0007669"/>
    <property type="project" value="UniProtKB-SubCell"/>
</dbReference>
<keyword evidence="13" id="KW-0238">DNA-binding</keyword>
<dbReference type="GO" id="GO:1902531">
    <property type="term" value="P:regulation of intracellular signal transduction"/>
    <property type="evidence" value="ECO:0007669"/>
    <property type="project" value="UniProtKB-ARBA"/>
</dbReference>
<dbReference type="Pfam" id="PF00554">
    <property type="entry name" value="RHD_DNA_bind"/>
    <property type="match status" value="1"/>
</dbReference>
<dbReference type="SUPFAM" id="SSF49417">
    <property type="entry name" value="p53-like transcription factors"/>
    <property type="match status" value="1"/>
</dbReference>
<evidence type="ECO:0000256" key="19">
    <source>
        <dbReference type="ARBA" id="ARBA00072227"/>
    </source>
</evidence>
<keyword evidence="11" id="KW-0007">Acetylation</keyword>
<dbReference type="PANTHER" id="PTHR12533">
    <property type="entry name" value="NFAT"/>
    <property type="match status" value="1"/>
</dbReference>
<evidence type="ECO:0000256" key="10">
    <source>
        <dbReference type="ARBA" id="ARBA00022843"/>
    </source>
</evidence>
<evidence type="ECO:0000256" key="18">
    <source>
        <dbReference type="ARBA" id="ARBA00065799"/>
    </source>
</evidence>
<evidence type="ECO:0000256" key="8">
    <source>
        <dbReference type="ARBA" id="ARBA00022763"/>
    </source>
</evidence>
<accession>A0ABD2NSJ3</accession>
<dbReference type="GO" id="GO:0005694">
    <property type="term" value="C:chromosome"/>
    <property type="evidence" value="ECO:0007669"/>
    <property type="project" value="UniProtKB-SubCell"/>
</dbReference>
<evidence type="ECO:0000256" key="9">
    <source>
        <dbReference type="ARBA" id="ARBA00022765"/>
    </source>
</evidence>